<reference evidence="3" key="1">
    <citation type="submission" date="2016-07" db="EMBL/GenBank/DDBJ databases">
        <title>Sequence Frankia sp. strain CcI1.17.</title>
        <authorList>
            <person name="Ghodhbane-Gtari F."/>
            <person name="Swanson E."/>
            <person name="Gueddou A."/>
            <person name="Morris K."/>
            <person name="Hezbri K."/>
            <person name="Ktari A."/>
            <person name="Nouioui I."/>
            <person name="Abebe-Akele F."/>
            <person name="Simpson S."/>
            <person name="Thomas K."/>
            <person name="Gtari M."/>
            <person name="Tisa L.S."/>
            <person name="Hurst S."/>
        </authorList>
    </citation>
    <scope>NUCLEOTIDE SEQUENCE [LARGE SCALE GENOMIC DNA]</scope>
    <source>
        <strain evidence="3">Cc1.17</strain>
    </source>
</reference>
<dbReference type="AlphaFoldDB" id="A0A1S1QTY7"/>
<keyword evidence="3" id="KW-1185">Reference proteome</keyword>
<gene>
    <name evidence="2" type="ORF">CC117_04600</name>
</gene>
<evidence type="ECO:0000256" key="1">
    <source>
        <dbReference type="SAM" id="MobiDB-lite"/>
    </source>
</evidence>
<dbReference type="RefSeq" id="WP_071085277.1">
    <property type="nucleotide sequence ID" value="NZ_MBLM01000119.1"/>
</dbReference>
<dbReference type="EMBL" id="MBLM01000119">
    <property type="protein sequence ID" value="OHV35874.1"/>
    <property type="molecule type" value="Genomic_DNA"/>
</dbReference>
<comment type="caution">
    <text evidence="2">The sequence shown here is derived from an EMBL/GenBank/DDBJ whole genome shotgun (WGS) entry which is preliminary data.</text>
</comment>
<evidence type="ECO:0000313" key="3">
    <source>
        <dbReference type="Proteomes" id="UP000179627"/>
    </source>
</evidence>
<feature type="region of interest" description="Disordered" evidence="1">
    <location>
        <begin position="52"/>
        <end position="90"/>
    </location>
</feature>
<protein>
    <submittedName>
        <fullName evidence="2">Uncharacterized protein</fullName>
    </submittedName>
</protein>
<dbReference type="OrthoDB" id="3212948at2"/>
<evidence type="ECO:0000313" key="2">
    <source>
        <dbReference type="EMBL" id="OHV35874.1"/>
    </source>
</evidence>
<accession>A0A1S1QTY7</accession>
<organism evidence="2 3">
    <name type="scientific">Parafrankia colletiae</name>
    <dbReference type="NCBI Taxonomy" id="573497"/>
    <lineage>
        <taxon>Bacteria</taxon>
        <taxon>Bacillati</taxon>
        <taxon>Actinomycetota</taxon>
        <taxon>Actinomycetes</taxon>
        <taxon>Frankiales</taxon>
        <taxon>Frankiaceae</taxon>
        <taxon>Parafrankia</taxon>
    </lineage>
</organism>
<sequence>MNAFRRGWVGLALFFSALLLMPLLVVEYQNGTHDTAGLAAAEYPGIAPGVPAVGTSPAARPGSGSRPGSDAGAGPSPLATVSTPTSTPSSPGVLVGFAGVTEGETISGFRRITLQTSGSVGRIIFVLTGPTGRHYNVPSAGPPYVFAPHDSGWQTTEVVDGVYFLEAVVDGSGRTPVATVRFRVTNHPAPTAGR</sequence>
<feature type="compositionally biased region" description="Low complexity" evidence="1">
    <location>
        <begin position="75"/>
        <end position="90"/>
    </location>
</feature>
<name>A0A1S1QTY7_9ACTN</name>
<dbReference type="Proteomes" id="UP000179627">
    <property type="component" value="Unassembled WGS sequence"/>
</dbReference>
<proteinExistence type="predicted"/>